<accession>A0A5S6Q6I9</accession>
<keyword evidence="1" id="KW-1185">Reference proteome</keyword>
<dbReference type="WBParaSite" id="TMUE_1000002804.1">
    <property type="protein sequence ID" value="TMUE_1000002804.1"/>
    <property type="gene ID" value="WBGene00295209"/>
</dbReference>
<organism evidence="1 2">
    <name type="scientific">Trichuris muris</name>
    <name type="common">Mouse whipworm</name>
    <dbReference type="NCBI Taxonomy" id="70415"/>
    <lineage>
        <taxon>Eukaryota</taxon>
        <taxon>Metazoa</taxon>
        <taxon>Ecdysozoa</taxon>
        <taxon>Nematoda</taxon>
        <taxon>Enoplea</taxon>
        <taxon>Dorylaimia</taxon>
        <taxon>Trichinellida</taxon>
        <taxon>Trichuridae</taxon>
        <taxon>Trichuris</taxon>
    </lineage>
</organism>
<dbReference type="AlphaFoldDB" id="A0A5S6Q6I9"/>
<protein>
    <submittedName>
        <fullName evidence="2">MATH domain-containing protein</fullName>
    </submittedName>
</protein>
<evidence type="ECO:0000313" key="1">
    <source>
        <dbReference type="Proteomes" id="UP000046395"/>
    </source>
</evidence>
<proteinExistence type="predicted"/>
<dbReference type="Proteomes" id="UP000046395">
    <property type="component" value="Unassembled WGS sequence"/>
</dbReference>
<reference evidence="2" key="1">
    <citation type="submission" date="2019-12" db="UniProtKB">
        <authorList>
            <consortium name="WormBaseParasite"/>
        </authorList>
    </citation>
    <scope>IDENTIFICATION</scope>
</reference>
<name>A0A5S6Q6I9_TRIMR</name>
<evidence type="ECO:0000313" key="2">
    <source>
        <dbReference type="WBParaSite" id="TMUE_1000002804.1"/>
    </source>
</evidence>
<sequence>MDDATVQHPPGCGSSCSSTSNNLTVITVVGLSFCLRCRDLLTVPRRTIADINMSNQIVVRKWAIPSRLLLTDKFVMKHNVMLETPIFGTDNNAYMFKLVYSGYSKKFKLVVVSCCRPSLFGLRLELFGLYNQGLRRTMPDFRMPDNVWLLWEFKNYDPAAKELVIVCNVEIKAYRGFRYYPSTPFYSFPPRSLRGTRIQGSTSGTAGRTSARLNWILSSHLIIDNHGLANDIIIESPIFTSVDKRYEFKILLNTRGNCFNLLILRSAGAAYYSLSLDIRGMFNQSVRTDGRGQMQDSTWVQWIPQVPNSNRNELRVECYVEVNLTDDYVVMPMTERVGYILAEDRSELPCTSQAADQWDETEILSDMDELDID</sequence>